<proteinExistence type="predicted"/>
<keyword evidence="3" id="KW-1185">Reference proteome</keyword>
<dbReference type="Proteomes" id="UP000566819">
    <property type="component" value="Unassembled WGS sequence"/>
</dbReference>
<dbReference type="OrthoDB" id="62952at2759"/>
<feature type="compositionally biased region" description="Polar residues" evidence="1">
    <location>
        <begin position="427"/>
        <end position="438"/>
    </location>
</feature>
<comment type="caution">
    <text evidence="2">The sequence shown here is derived from an EMBL/GenBank/DDBJ whole genome shotgun (WGS) entry which is preliminary data.</text>
</comment>
<dbReference type="EMBL" id="JAAMPI010000700">
    <property type="protein sequence ID" value="KAF4629259.1"/>
    <property type="molecule type" value="Genomic_DNA"/>
</dbReference>
<feature type="region of interest" description="Disordered" evidence="1">
    <location>
        <begin position="416"/>
        <end position="446"/>
    </location>
</feature>
<dbReference type="AlphaFoldDB" id="A0A8H4RIJ6"/>
<sequence length="446" mass="50537">MEAAACLENYLEAFRDDAASVSDETHHKYADHQVLCNSHWGSLPAESAMRPSIAEWADMVSKLPPRTYRDKFPRSVVLRCSLGITMASNAHNTADIPPTTTLTTYYPRNSLETSNDIYYILFNIPFLDNLPDKIRLKIQQQVSTRDSYQNYGYLLPNPDLTTCSTIQEGDNFGANAAYGLFPNILQTCWQIYHEASQVLYYRNTFAMSFAYDPHGWGSDENHQNLSPVAIYGFQKGITAIQKVRKWKVIMSADLNILDTLHNRLEIPDTFLQLRRANGDGTVPDLMSNLEDKVILVSELQRLVTSPEPAEFIFEMQNSLATYVLACERSYPLNILLELQIITFRSLKFPTKDARTAVYTMCLGITNIMEFFRARKALYKWDVLHAPGCDLDIERPAPLLDEMIDWDVDEPLFRGVADSDTDNDHHQSATQIATTSNGHPSHVMGAT</sequence>
<accession>A0A8H4RIJ6</accession>
<gene>
    <name evidence="2" type="ORF">G7Y89_g8886</name>
</gene>
<evidence type="ECO:0000313" key="2">
    <source>
        <dbReference type="EMBL" id="KAF4629259.1"/>
    </source>
</evidence>
<evidence type="ECO:0000313" key="3">
    <source>
        <dbReference type="Proteomes" id="UP000566819"/>
    </source>
</evidence>
<evidence type="ECO:0000256" key="1">
    <source>
        <dbReference type="SAM" id="MobiDB-lite"/>
    </source>
</evidence>
<reference evidence="2 3" key="1">
    <citation type="submission" date="2020-03" db="EMBL/GenBank/DDBJ databases">
        <title>Draft Genome Sequence of Cudoniella acicularis.</title>
        <authorList>
            <person name="Buettner E."/>
            <person name="Kellner H."/>
        </authorList>
    </citation>
    <scope>NUCLEOTIDE SEQUENCE [LARGE SCALE GENOMIC DNA]</scope>
    <source>
        <strain evidence="2 3">DSM 108380</strain>
    </source>
</reference>
<name>A0A8H4RIJ6_9HELO</name>
<organism evidence="2 3">
    <name type="scientific">Cudoniella acicularis</name>
    <dbReference type="NCBI Taxonomy" id="354080"/>
    <lineage>
        <taxon>Eukaryota</taxon>
        <taxon>Fungi</taxon>
        <taxon>Dikarya</taxon>
        <taxon>Ascomycota</taxon>
        <taxon>Pezizomycotina</taxon>
        <taxon>Leotiomycetes</taxon>
        <taxon>Helotiales</taxon>
        <taxon>Tricladiaceae</taxon>
        <taxon>Cudoniella</taxon>
    </lineage>
</organism>
<protein>
    <submittedName>
        <fullName evidence="2">Uncharacterized protein</fullName>
    </submittedName>
</protein>